<evidence type="ECO:0000256" key="3">
    <source>
        <dbReference type="ARBA" id="ARBA00022723"/>
    </source>
</evidence>
<reference evidence="7 8" key="1">
    <citation type="submission" date="2020-05" db="EMBL/GenBank/DDBJ databases">
        <title>Draft genome sequence of Desulfovibrio sp. strain HN2T.</title>
        <authorList>
            <person name="Ueno A."/>
            <person name="Tamazawa S."/>
            <person name="Tamamura S."/>
            <person name="Murakami T."/>
            <person name="Kiyama T."/>
            <person name="Inomata H."/>
            <person name="Amano Y."/>
            <person name="Miyakawa K."/>
            <person name="Tamaki H."/>
            <person name="Naganuma T."/>
            <person name="Kaneko K."/>
        </authorList>
    </citation>
    <scope>NUCLEOTIDE SEQUENCE [LARGE SCALE GENOMIC DNA]</scope>
    <source>
        <strain evidence="7 8">HN2</strain>
    </source>
</reference>
<accession>A0A7J0BPF8</accession>
<dbReference type="CDD" id="cd07363">
    <property type="entry name" value="45_DOPA_Dioxygenase"/>
    <property type="match status" value="1"/>
</dbReference>
<evidence type="ECO:0000256" key="1">
    <source>
        <dbReference type="ARBA" id="ARBA00001947"/>
    </source>
</evidence>
<dbReference type="PIRSF" id="PIRSF006157">
    <property type="entry name" value="Doxgns_DODA"/>
    <property type="match status" value="1"/>
</dbReference>
<evidence type="ECO:0000256" key="4">
    <source>
        <dbReference type="ARBA" id="ARBA00022833"/>
    </source>
</evidence>
<dbReference type="EMBL" id="BLVO01000016">
    <property type="protein sequence ID" value="GFM35045.1"/>
    <property type="molecule type" value="Genomic_DNA"/>
</dbReference>
<evidence type="ECO:0000256" key="5">
    <source>
        <dbReference type="ARBA" id="ARBA00023002"/>
    </source>
</evidence>
<comment type="similarity">
    <text evidence="2">Belongs to the DODA-type extradiol aromatic ring-opening dioxygenase family.</text>
</comment>
<dbReference type="SUPFAM" id="SSF53213">
    <property type="entry name" value="LigB-like"/>
    <property type="match status" value="1"/>
</dbReference>
<evidence type="ECO:0000313" key="8">
    <source>
        <dbReference type="Proteomes" id="UP000503840"/>
    </source>
</evidence>
<feature type="domain" description="Extradiol ring-cleavage dioxygenase class III enzyme subunit B" evidence="6">
    <location>
        <begin position="32"/>
        <end position="252"/>
    </location>
</feature>
<comment type="caution">
    <text evidence="7">The sequence shown here is derived from an EMBL/GenBank/DDBJ whole genome shotgun (WGS) entry which is preliminary data.</text>
</comment>
<evidence type="ECO:0000259" key="6">
    <source>
        <dbReference type="Pfam" id="PF02900"/>
    </source>
</evidence>
<dbReference type="InterPro" id="IPR004183">
    <property type="entry name" value="Xdiol_dOase_suB"/>
</dbReference>
<proteinExistence type="inferred from homology"/>
<keyword evidence="4" id="KW-0862">Zinc</keyword>
<keyword evidence="8" id="KW-1185">Reference proteome</keyword>
<evidence type="ECO:0000313" key="7">
    <source>
        <dbReference type="EMBL" id="GFM35045.1"/>
    </source>
</evidence>
<keyword evidence="5" id="KW-0560">Oxidoreductase</keyword>
<dbReference type="Pfam" id="PF02900">
    <property type="entry name" value="LigB"/>
    <property type="match status" value="1"/>
</dbReference>
<dbReference type="Gene3D" id="3.40.830.10">
    <property type="entry name" value="LigB-like"/>
    <property type="match status" value="1"/>
</dbReference>
<name>A0A7J0BPF8_9BACT</name>
<dbReference type="GO" id="GO:0016702">
    <property type="term" value="F:oxidoreductase activity, acting on single donors with incorporation of molecular oxygen, incorporation of two atoms of oxygen"/>
    <property type="evidence" value="ECO:0007669"/>
    <property type="project" value="UniProtKB-ARBA"/>
</dbReference>
<dbReference type="Proteomes" id="UP000503840">
    <property type="component" value="Unassembled WGS sequence"/>
</dbReference>
<comment type="cofactor">
    <cofactor evidence="1">
        <name>Zn(2+)</name>
        <dbReference type="ChEBI" id="CHEBI:29105"/>
    </cofactor>
</comment>
<protein>
    <submittedName>
        <fullName evidence="7">Dioxygenase</fullName>
    </submittedName>
</protein>
<dbReference type="RefSeq" id="WP_174406681.1">
    <property type="nucleotide sequence ID" value="NZ_BLVO01000016.1"/>
</dbReference>
<dbReference type="InterPro" id="IPR014436">
    <property type="entry name" value="Extradiol_dOase_DODA"/>
</dbReference>
<sequence length="270" mass="28867">MAKTDAATGNRVLYLSHGAGPMPLLGDAGHAQMLATLQQVASAMPRPKSIVLMSAHWEEAAPTVTTGTSLPLIYDYYGFPEESYEIAYPAPGAPGLGKACHALLAAEGLSPVADAARGYDHGMFVPLKIMYPEADIPCIQISLVKGLDAGVHLRMGQALAGLADEGVLFVGSGFSFHNMRAFFMQDTPATRAMNEGFDAWLTETCSGGNLAPEERLLRLAGWEEAPHARYCHPREEHLLPLHVCCGIAGGAKATPFSLELLGKKTSMFLW</sequence>
<gene>
    <name evidence="7" type="ORF">DSM101010T_34100</name>
</gene>
<organism evidence="7 8">
    <name type="scientific">Desulfovibrio subterraneus</name>
    <dbReference type="NCBI Taxonomy" id="2718620"/>
    <lineage>
        <taxon>Bacteria</taxon>
        <taxon>Pseudomonadati</taxon>
        <taxon>Thermodesulfobacteriota</taxon>
        <taxon>Desulfovibrionia</taxon>
        <taxon>Desulfovibrionales</taxon>
        <taxon>Desulfovibrionaceae</taxon>
        <taxon>Desulfovibrio</taxon>
    </lineage>
</organism>
<dbReference type="AlphaFoldDB" id="A0A7J0BPF8"/>
<dbReference type="GO" id="GO:0008198">
    <property type="term" value="F:ferrous iron binding"/>
    <property type="evidence" value="ECO:0007669"/>
    <property type="project" value="InterPro"/>
</dbReference>
<keyword evidence="3" id="KW-0479">Metal-binding</keyword>
<evidence type="ECO:0000256" key="2">
    <source>
        <dbReference type="ARBA" id="ARBA00007581"/>
    </source>
</evidence>
<dbReference type="GO" id="GO:0008270">
    <property type="term" value="F:zinc ion binding"/>
    <property type="evidence" value="ECO:0007669"/>
    <property type="project" value="InterPro"/>
</dbReference>
<keyword evidence="7" id="KW-0223">Dioxygenase</keyword>
<dbReference type="PANTHER" id="PTHR30096:SF0">
    <property type="entry name" value="4,5-DOPA DIOXYGENASE EXTRADIOL-LIKE PROTEIN"/>
    <property type="match status" value="1"/>
</dbReference>
<dbReference type="PANTHER" id="PTHR30096">
    <property type="entry name" value="4,5-DOPA DIOXYGENASE EXTRADIOL-LIKE PROTEIN"/>
    <property type="match status" value="1"/>
</dbReference>